<feature type="transmembrane region" description="Helical" evidence="1">
    <location>
        <begin position="6"/>
        <end position="31"/>
    </location>
</feature>
<evidence type="ECO:0000256" key="1">
    <source>
        <dbReference type="SAM" id="Phobius"/>
    </source>
</evidence>
<accession>I8IYF7</accession>
<evidence type="ECO:0000313" key="3">
    <source>
        <dbReference type="Proteomes" id="UP000004080"/>
    </source>
</evidence>
<reference evidence="2 3" key="1">
    <citation type="journal article" date="2012" name="J. Bacteriol.">
        <title>Genome of Bacillus macauensis ZFHKF-1, a Long-Chain-Forming Bacterium.</title>
        <authorList>
            <person name="Cai L."/>
            <person name="Zhang T."/>
        </authorList>
    </citation>
    <scope>NUCLEOTIDE SEQUENCE [LARGE SCALE GENOMIC DNA]</scope>
    <source>
        <strain evidence="2 3">ZFHKF-1</strain>
    </source>
</reference>
<organism evidence="2 3">
    <name type="scientific">Fictibacillus macauensis ZFHKF-1</name>
    <dbReference type="NCBI Taxonomy" id="1196324"/>
    <lineage>
        <taxon>Bacteria</taxon>
        <taxon>Bacillati</taxon>
        <taxon>Bacillota</taxon>
        <taxon>Bacilli</taxon>
        <taxon>Bacillales</taxon>
        <taxon>Fictibacillaceae</taxon>
        <taxon>Fictibacillus</taxon>
    </lineage>
</organism>
<keyword evidence="3" id="KW-1185">Reference proteome</keyword>
<keyword evidence="1" id="KW-1133">Transmembrane helix</keyword>
<comment type="caution">
    <text evidence="2">The sequence shown here is derived from an EMBL/GenBank/DDBJ whole genome shotgun (WGS) entry which is preliminary data.</text>
</comment>
<proteinExistence type="predicted"/>
<dbReference type="RefSeq" id="WP_007203121.1">
    <property type="nucleotide sequence ID" value="NZ_AKKV01000032.1"/>
</dbReference>
<sequence length="93" mass="10799">MRNCKGYFLLEALIALAVLTIAFGALCPLLYKLHVERYTLKQKREALEWLNNKKMDPTITLTGTLASYEWKDRCIVFVGKNKVTYRECDVKKP</sequence>
<dbReference type="AlphaFoldDB" id="I8IYF7"/>
<keyword evidence="1" id="KW-0472">Membrane</keyword>
<name>I8IYF7_9BACL</name>
<keyword evidence="1" id="KW-0812">Transmembrane</keyword>
<dbReference type="STRING" id="1196324.A374_15237"/>
<protein>
    <submittedName>
        <fullName evidence="2">Uncharacterized protein</fullName>
    </submittedName>
</protein>
<dbReference type="Proteomes" id="UP000004080">
    <property type="component" value="Unassembled WGS sequence"/>
</dbReference>
<dbReference type="PATRIC" id="fig|1196324.3.peg.3120"/>
<gene>
    <name evidence="2" type="ORF">A374_15237</name>
</gene>
<dbReference type="OrthoDB" id="2935070at2"/>
<dbReference type="EMBL" id="AKKV01000032">
    <property type="protein sequence ID" value="EIT84491.1"/>
    <property type="molecule type" value="Genomic_DNA"/>
</dbReference>
<evidence type="ECO:0000313" key="2">
    <source>
        <dbReference type="EMBL" id="EIT84491.1"/>
    </source>
</evidence>